<dbReference type="InterPro" id="IPR051678">
    <property type="entry name" value="AGP_Transferase"/>
</dbReference>
<dbReference type="OrthoDB" id="3645574at2759"/>
<accession>A0A6A6U9V3</accession>
<dbReference type="Proteomes" id="UP000799302">
    <property type="component" value="Unassembled WGS sequence"/>
</dbReference>
<dbReference type="AlphaFoldDB" id="A0A6A6U9V3"/>
<evidence type="ECO:0000313" key="2">
    <source>
        <dbReference type="Proteomes" id="UP000799302"/>
    </source>
</evidence>
<dbReference type="PANTHER" id="PTHR21310">
    <property type="entry name" value="AMINOGLYCOSIDE PHOSPHOTRANSFERASE-RELATED-RELATED"/>
    <property type="match status" value="1"/>
</dbReference>
<organism evidence="1 2">
    <name type="scientific">Microthyrium microscopicum</name>
    <dbReference type="NCBI Taxonomy" id="703497"/>
    <lineage>
        <taxon>Eukaryota</taxon>
        <taxon>Fungi</taxon>
        <taxon>Dikarya</taxon>
        <taxon>Ascomycota</taxon>
        <taxon>Pezizomycotina</taxon>
        <taxon>Dothideomycetes</taxon>
        <taxon>Dothideomycetes incertae sedis</taxon>
        <taxon>Microthyriales</taxon>
        <taxon>Microthyriaceae</taxon>
        <taxon>Microthyrium</taxon>
    </lineage>
</organism>
<protein>
    <recommendedName>
        <fullName evidence="3">Aminoglycoside phosphotransferase domain-containing protein</fullName>
    </recommendedName>
</protein>
<reference evidence="1" key="1">
    <citation type="journal article" date="2020" name="Stud. Mycol.">
        <title>101 Dothideomycetes genomes: a test case for predicting lifestyles and emergence of pathogens.</title>
        <authorList>
            <person name="Haridas S."/>
            <person name="Albert R."/>
            <person name="Binder M."/>
            <person name="Bloem J."/>
            <person name="Labutti K."/>
            <person name="Salamov A."/>
            <person name="Andreopoulos B."/>
            <person name="Baker S."/>
            <person name="Barry K."/>
            <person name="Bills G."/>
            <person name="Bluhm B."/>
            <person name="Cannon C."/>
            <person name="Castanera R."/>
            <person name="Culley D."/>
            <person name="Daum C."/>
            <person name="Ezra D."/>
            <person name="Gonzalez J."/>
            <person name="Henrissat B."/>
            <person name="Kuo A."/>
            <person name="Liang C."/>
            <person name="Lipzen A."/>
            <person name="Lutzoni F."/>
            <person name="Magnuson J."/>
            <person name="Mondo S."/>
            <person name="Nolan M."/>
            <person name="Ohm R."/>
            <person name="Pangilinan J."/>
            <person name="Park H.-J."/>
            <person name="Ramirez L."/>
            <person name="Alfaro M."/>
            <person name="Sun H."/>
            <person name="Tritt A."/>
            <person name="Yoshinaga Y."/>
            <person name="Zwiers L.-H."/>
            <person name="Turgeon B."/>
            <person name="Goodwin S."/>
            <person name="Spatafora J."/>
            <person name="Crous P."/>
            <person name="Grigoriev I."/>
        </authorList>
    </citation>
    <scope>NUCLEOTIDE SEQUENCE</scope>
    <source>
        <strain evidence="1">CBS 115976</strain>
    </source>
</reference>
<name>A0A6A6U9V3_9PEZI</name>
<dbReference type="InterPro" id="IPR011009">
    <property type="entry name" value="Kinase-like_dom_sf"/>
</dbReference>
<dbReference type="SUPFAM" id="SSF56112">
    <property type="entry name" value="Protein kinase-like (PK-like)"/>
    <property type="match status" value="1"/>
</dbReference>
<evidence type="ECO:0008006" key="3">
    <source>
        <dbReference type="Google" id="ProtNLM"/>
    </source>
</evidence>
<dbReference type="PANTHER" id="PTHR21310:SF37">
    <property type="entry name" value="AMINOGLYCOSIDE PHOSPHOTRANSFERASE DOMAIN-CONTAINING PROTEIN"/>
    <property type="match status" value="1"/>
</dbReference>
<evidence type="ECO:0000313" key="1">
    <source>
        <dbReference type="EMBL" id="KAF2669045.1"/>
    </source>
</evidence>
<gene>
    <name evidence="1" type="ORF">BT63DRAFT_249075</name>
</gene>
<proteinExistence type="predicted"/>
<dbReference type="EMBL" id="MU004235">
    <property type="protein sequence ID" value="KAF2669045.1"/>
    <property type="molecule type" value="Genomic_DNA"/>
</dbReference>
<sequence length="526" mass="60489">MADFRIAKRKCRPGITVEEALDDDRNMIPALSVLQHTTQFENELWDRRSQIEEVVSRHLGIPTSGFELTSPDEWLTGSFNLCIFIHSIKGPNLPGRAILRIPLPFNAGETFSLGSCEEKLRCEAATYIWLSRHCPAIPIPRLLGIGFPGTHSFSAITNETLWNRLVWQLRHGWAWLWGRADTLAPFSIHHRHSLHDVGYLLIEYVEEGKMLSCSWKQHCQDPIRRANLYHGLAKIMLSLGKVPLPRIGSWILGHDATIRLTNRPFFDLTALWNQHKIPAIVPRERTYTSAKAFVHDVLRYQDNRMRHQPNSILSEKDGIYQLAALVGLRDLLSLFYGSSSGTFVLNLVDMHQSNIFVDENWNITRLIDFEFAPVCPIEMPWLSSMGVDQLEGSNRDEYKVLYDEFADIVEQEEEAGQMSNSYSQGLRESWASGQFFFNLALRSINAFPAIFEEHLQSRYFEKFDFDMDGLQWAERWDEGEDLMDFIARKNKDRERYEVQIREIFSAAKAAEGMKSTDDELSSIGGI</sequence>
<keyword evidence="2" id="KW-1185">Reference proteome</keyword>